<protein>
    <submittedName>
        <fullName evidence="2">LPXTG cell wall anchor domain-containing protein</fullName>
    </submittedName>
</protein>
<dbReference type="AlphaFoldDB" id="A0A844GP02"/>
<dbReference type="Proteomes" id="UP000437824">
    <property type="component" value="Unassembled WGS sequence"/>
</dbReference>
<evidence type="ECO:0000313" key="2">
    <source>
        <dbReference type="EMBL" id="MTD62411.1"/>
    </source>
</evidence>
<keyword evidence="1" id="KW-0812">Transmembrane</keyword>
<sequence length="220" mass="23745">MKAKVQWNVKESSYDPSVKTAQSFKVKGTVTLPDRVENPDGINLITAVNVTVKAGRTAKIADPADNKIKGISSDGYTTQSKITFEAVGAGMDNENPGKGDTRYVPYNWKVLNTNSWSQAPYTAAFGITKAGTYTLTVVFDQQKYTGSKWENTGSQDTKQVNFTITQGQQITATPTPQPNSANQKKAVQTGDTTNIAPFVIILVIAAGCIAGVVVYKKKKK</sequence>
<dbReference type="NCBIfam" id="TIGR01167">
    <property type="entry name" value="LPXTG_anchor"/>
    <property type="match status" value="1"/>
</dbReference>
<organism evidence="2 3">
    <name type="scientific">Blautia luti DSM 14534 = JCM 17040</name>
    <dbReference type="NCBI Taxonomy" id="649762"/>
    <lineage>
        <taxon>Bacteria</taxon>
        <taxon>Bacillati</taxon>
        <taxon>Bacillota</taxon>
        <taxon>Clostridia</taxon>
        <taxon>Lachnospirales</taxon>
        <taxon>Lachnospiraceae</taxon>
        <taxon>Blautia</taxon>
    </lineage>
</organism>
<keyword evidence="1" id="KW-0472">Membrane</keyword>
<evidence type="ECO:0000256" key="1">
    <source>
        <dbReference type="SAM" id="Phobius"/>
    </source>
</evidence>
<evidence type="ECO:0000313" key="3">
    <source>
        <dbReference type="Proteomes" id="UP000437824"/>
    </source>
</evidence>
<comment type="caution">
    <text evidence="2">The sequence shown here is derived from an EMBL/GenBank/DDBJ whole genome shotgun (WGS) entry which is preliminary data.</text>
</comment>
<name>A0A844GP02_9FIRM</name>
<accession>A0A844GP02</accession>
<dbReference type="EMBL" id="WMBC01000014">
    <property type="protein sequence ID" value="MTD62411.1"/>
    <property type="molecule type" value="Genomic_DNA"/>
</dbReference>
<proteinExistence type="predicted"/>
<gene>
    <name evidence="2" type="ORF">GKZ57_14470</name>
</gene>
<feature type="transmembrane region" description="Helical" evidence="1">
    <location>
        <begin position="195"/>
        <end position="215"/>
    </location>
</feature>
<reference evidence="2 3" key="1">
    <citation type="submission" date="2019-11" db="EMBL/GenBank/DDBJ databases">
        <title>Draft genome sequence of Blautia luti DSM 14534T, isolated from human stool.</title>
        <authorList>
            <person name="Ortiz R."/>
            <person name="Melis-Arcos F."/>
            <person name="Covarrubias P."/>
            <person name="Cardenas J.P."/>
            <person name="Perez-Donoso J."/>
            <person name="Almonacid D."/>
        </authorList>
    </citation>
    <scope>NUCLEOTIDE SEQUENCE [LARGE SCALE GENOMIC DNA]</scope>
    <source>
        <strain evidence="2 3">DSM 14534</strain>
    </source>
</reference>
<keyword evidence="1" id="KW-1133">Transmembrane helix</keyword>